<evidence type="ECO:0000313" key="2">
    <source>
        <dbReference type="EMBL" id="GMI28667.1"/>
    </source>
</evidence>
<dbReference type="EMBL" id="BRYB01004291">
    <property type="protein sequence ID" value="GMI28667.1"/>
    <property type="molecule type" value="Genomic_DNA"/>
</dbReference>
<protein>
    <submittedName>
        <fullName evidence="2">Uncharacterized protein</fullName>
    </submittedName>
</protein>
<feature type="signal peptide" evidence="1">
    <location>
        <begin position="1"/>
        <end position="32"/>
    </location>
</feature>
<organism evidence="2 3">
    <name type="scientific">Tetraparma gracilis</name>
    <dbReference type="NCBI Taxonomy" id="2962635"/>
    <lineage>
        <taxon>Eukaryota</taxon>
        <taxon>Sar</taxon>
        <taxon>Stramenopiles</taxon>
        <taxon>Ochrophyta</taxon>
        <taxon>Bolidophyceae</taxon>
        <taxon>Parmales</taxon>
        <taxon>Triparmaceae</taxon>
        <taxon>Tetraparma</taxon>
    </lineage>
</organism>
<proteinExistence type="predicted"/>
<keyword evidence="3" id="KW-1185">Reference proteome</keyword>
<keyword evidence="1" id="KW-0732">Signal</keyword>
<name>A0ABQ6MMJ1_9STRA</name>
<feature type="chain" id="PRO_5045241723" evidence="1">
    <location>
        <begin position="33"/>
        <end position="234"/>
    </location>
</feature>
<dbReference type="PROSITE" id="PS51257">
    <property type="entry name" value="PROKAR_LIPOPROTEIN"/>
    <property type="match status" value="1"/>
</dbReference>
<reference evidence="2 3" key="1">
    <citation type="journal article" date="2023" name="Commun. Biol.">
        <title>Genome analysis of Parmales, the sister group of diatoms, reveals the evolutionary specialization of diatoms from phago-mixotrophs to photoautotrophs.</title>
        <authorList>
            <person name="Ban H."/>
            <person name="Sato S."/>
            <person name="Yoshikawa S."/>
            <person name="Yamada K."/>
            <person name="Nakamura Y."/>
            <person name="Ichinomiya M."/>
            <person name="Sato N."/>
            <person name="Blanc-Mathieu R."/>
            <person name="Endo H."/>
            <person name="Kuwata A."/>
            <person name="Ogata H."/>
        </authorList>
    </citation>
    <scope>NUCLEOTIDE SEQUENCE [LARGE SCALE GENOMIC DNA]</scope>
</reference>
<dbReference type="Proteomes" id="UP001165060">
    <property type="component" value="Unassembled WGS sequence"/>
</dbReference>
<evidence type="ECO:0000256" key="1">
    <source>
        <dbReference type="SAM" id="SignalP"/>
    </source>
</evidence>
<evidence type="ECO:0000313" key="3">
    <source>
        <dbReference type="Proteomes" id="UP001165060"/>
    </source>
</evidence>
<comment type="caution">
    <text evidence="2">The sequence shown here is derived from an EMBL/GenBank/DDBJ whole genome shotgun (WGS) entry which is preliminary data.</text>
</comment>
<sequence length="234" mass="24841">MRLQPAALLRLQPAALLLVALLLCACLPKAAALSRPISLTTHSAALACAISELREDLHALGHHHGLALLCASKVARELSVMRATSLELSEDAHLSHSHRFFRLLSSQRLSLVLSTLALAAAFFELLTDLRPGGHHGTLFLAANELLEQLAFAANLSPTLAHSPYVDGALHNPFVVGTLGLGALVAGVAEVVWGARHWKDVGAHHGVVVLGFLHALRGLGIVGERNHHSGKAKHE</sequence>
<gene>
    <name evidence="2" type="ORF">TeGR_g15258</name>
</gene>
<accession>A0ABQ6MMJ1</accession>